<feature type="non-terminal residue" evidence="1">
    <location>
        <position position="1"/>
    </location>
</feature>
<comment type="caution">
    <text evidence="1">The sequence shown here is derived from an EMBL/GenBank/DDBJ whole genome shotgun (WGS) entry which is preliminary data.</text>
</comment>
<accession>A0A4Y2W236</accession>
<name>A0A4Y2W236_ARAVE</name>
<dbReference type="EMBL" id="BGPR01054547">
    <property type="protein sequence ID" value="GBO31285.1"/>
    <property type="molecule type" value="Genomic_DNA"/>
</dbReference>
<dbReference type="AlphaFoldDB" id="A0A4Y2W236"/>
<proteinExistence type="predicted"/>
<sequence length="122" mass="13603">NHPVCISIGIAGNEVADEFAKKSTKEGPKFEIPASKVISRYYSKPPHFRDGKQTWMKAKQEVLSIISYQKYPTSHHSVRGMSFNSLAMDPFPASLKASISITQIFMPVRKWATLCTLLLAAC</sequence>
<evidence type="ECO:0000313" key="1">
    <source>
        <dbReference type="EMBL" id="GBO31285.1"/>
    </source>
</evidence>
<dbReference type="Proteomes" id="UP000499080">
    <property type="component" value="Unassembled WGS sequence"/>
</dbReference>
<evidence type="ECO:0000313" key="2">
    <source>
        <dbReference type="Proteomes" id="UP000499080"/>
    </source>
</evidence>
<gene>
    <name evidence="1" type="ORF">AVEN_45076_1</name>
</gene>
<keyword evidence="2" id="KW-1185">Reference proteome</keyword>
<protein>
    <submittedName>
        <fullName evidence="1">Uncharacterized protein</fullName>
    </submittedName>
</protein>
<reference evidence="1 2" key="1">
    <citation type="journal article" date="2019" name="Sci. Rep.">
        <title>Orb-weaving spider Araneus ventricosus genome elucidates the spidroin gene catalogue.</title>
        <authorList>
            <person name="Kono N."/>
            <person name="Nakamura H."/>
            <person name="Ohtoshi R."/>
            <person name="Moran D.A.P."/>
            <person name="Shinohara A."/>
            <person name="Yoshida Y."/>
            <person name="Fujiwara M."/>
            <person name="Mori M."/>
            <person name="Tomita M."/>
            <person name="Arakawa K."/>
        </authorList>
    </citation>
    <scope>NUCLEOTIDE SEQUENCE [LARGE SCALE GENOMIC DNA]</scope>
</reference>
<organism evidence="1 2">
    <name type="scientific">Araneus ventricosus</name>
    <name type="common">Orbweaver spider</name>
    <name type="synonym">Epeira ventricosa</name>
    <dbReference type="NCBI Taxonomy" id="182803"/>
    <lineage>
        <taxon>Eukaryota</taxon>
        <taxon>Metazoa</taxon>
        <taxon>Ecdysozoa</taxon>
        <taxon>Arthropoda</taxon>
        <taxon>Chelicerata</taxon>
        <taxon>Arachnida</taxon>
        <taxon>Araneae</taxon>
        <taxon>Araneomorphae</taxon>
        <taxon>Entelegynae</taxon>
        <taxon>Araneoidea</taxon>
        <taxon>Araneidae</taxon>
        <taxon>Araneus</taxon>
    </lineage>
</organism>